<dbReference type="GO" id="GO:0012505">
    <property type="term" value="C:endomembrane system"/>
    <property type="evidence" value="ECO:0007669"/>
    <property type="project" value="UniProtKB-SubCell"/>
</dbReference>
<keyword evidence="7" id="KW-0472">Membrane</keyword>
<comment type="catalytic activity">
    <reaction evidence="1 10">
        <text>Random hydrolysis of (1-&gt;6)-alpha-D-mannosidic linkages in unbranched (1-&gt;6)-mannans.</text>
        <dbReference type="EC" id="3.2.1.101"/>
    </reaction>
</comment>
<evidence type="ECO:0000313" key="14">
    <source>
        <dbReference type="Proteomes" id="UP000799776"/>
    </source>
</evidence>
<evidence type="ECO:0000313" key="13">
    <source>
        <dbReference type="EMBL" id="KAF2083359.1"/>
    </source>
</evidence>
<evidence type="ECO:0000256" key="12">
    <source>
        <dbReference type="SAM" id="SignalP"/>
    </source>
</evidence>
<comment type="similarity">
    <text evidence="3 10">Belongs to the glycosyl hydrolase 76 family.</text>
</comment>
<evidence type="ECO:0000256" key="6">
    <source>
        <dbReference type="ARBA" id="ARBA00022801"/>
    </source>
</evidence>
<evidence type="ECO:0000256" key="7">
    <source>
        <dbReference type="ARBA" id="ARBA00023136"/>
    </source>
</evidence>
<keyword evidence="9 10" id="KW-0326">Glycosidase</keyword>
<evidence type="ECO:0000256" key="8">
    <source>
        <dbReference type="ARBA" id="ARBA00023180"/>
    </source>
</evidence>
<protein>
    <recommendedName>
        <fullName evidence="4 10">Mannan endo-1,6-alpha-mannosidase</fullName>
        <ecNumber evidence="4 10">3.2.1.101</ecNumber>
    </recommendedName>
</protein>
<dbReference type="Proteomes" id="UP000799776">
    <property type="component" value="Unassembled WGS sequence"/>
</dbReference>
<evidence type="ECO:0000256" key="3">
    <source>
        <dbReference type="ARBA" id="ARBA00009699"/>
    </source>
</evidence>
<dbReference type="PIRSF" id="PIRSF016302">
    <property type="entry name" value="Man_a_manosd"/>
    <property type="match status" value="1"/>
</dbReference>
<evidence type="ECO:0000256" key="2">
    <source>
        <dbReference type="ARBA" id="ARBA00004308"/>
    </source>
</evidence>
<organism evidence="13 14">
    <name type="scientific">Saccharata proteae CBS 121410</name>
    <dbReference type="NCBI Taxonomy" id="1314787"/>
    <lineage>
        <taxon>Eukaryota</taxon>
        <taxon>Fungi</taxon>
        <taxon>Dikarya</taxon>
        <taxon>Ascomycota</taxon>
        <taxon>Pezizomycotina</taxon>
        <taxon>Dothideomycetes</taxon>
        <taxon>Dothideomycetes incertae sedis</taxon>
        <taxon>Botryosphaeriales</taxon>
        <taxon>Saccharataceae</taxon>
        <taxon>Saccharata</taxon>
    </lineage>
</organism>
<dbReference type="GO" id="GO:0009272">
    <property type="term" value="P:fungal-type cell wall biogenesis"/>
    <property type="evidence" value="ECO:0007669"/>
    <property type="project" value="TreeGrafter"/>
</dbReference>
<feature type="region of interest" description="Disordered" evidence="11">
    <location>
        <begin position="398"/>
        <end position="418"/>
    </location>
</feature>
<feature type="chain" id="PRO_5040349494" description="Mannan endo-1,6-alpha-mannosidase" evidence="12">
    <location>
        <begin position="20"/>
        <end position="453"/>
    </location>
</feature>
<evidence type="ECO:0000256" key="5">
    <source>
        <dbReference type="ARBA" id="ARBA00022729"/>
    </source>
</evidence>
<dbReference type="InterPro" id="IPR008928">
    <property type="entry name" value="6-hairpin_glycosidase_sf"/>
</dbReference>
<name>A0A9P4HP30_9PEZI</name>
<feature type="signal peptide" evidence="12">
    <location>
        <begin position="1"/>
        <end position="19"/>
    </location>
</feature>
<keyword evidence="6 10" id="KW-0378">Hydrolase</keyword>
<comment type="caution">
    <text evidence="13">The sequence shown here is derived from an EMBL/GenBank/DDBJ whole genome shotgun (WGS) entry which is preliminary data.</text>
</comment>
<keyword evidence="14" id="KW-1185">Reference proteome</keyword>
<dbReference type="PANTHER" id="PTHR12145">
    <property type="entry name" value="MANNAN ENDO-1,6-ALPHA-MANNOSIDASE DCW1"/>
    <property type="match status" value="1"/>
</dbReference>
<dbReference type="Pfam" id="PF03663">
    <property type="entry name" value="Glyco_hydro_76"/>
    <property type="match status" value="1"/>
</dbReference>
<comment type="subcellular location">
    <subcellularLocation>
        <location evidence="2">Endomembrane system</location>
    </subcellularLocation>
</comment>
<sequence>MKVFALVSALLLGVSSVQAIDVDWSDENSVKQALQTVATGMTSFYTGYRPGDVPGNLPSPYYWWEAGAMFGALIDYWYYTGDTQFNEITTQAMLWQIGPDEDYMPPNQSKSLGNDDQGFWAMSAMSAAENKYPDPPADQPGWLALVQAVFNEQAMRWDTTTCAGGLPWQIYTFNNGYNYKNTISQGCFFNIASRLGRYTGNETYLHWAEVSWNWTARIGLMSNDYHFFDGSDDRINCTQVNQIQWTYNAGVFMYGAANMWNIVTGDENNIWRERLAGIISSITIFFSPTVPNVMYEQACEPRGNCNIDQRSFKAYLSRWMAATMKVAPWTQSLLEPYLVASRQAAAKICSGGTNNTMCGLQWTTNGVFDGSTGVGEQMAALEVMGTALIATVAGPVTNNTGGTSQGDPNAGSSDNAHTPIAYDPISTGDKAGAGILTALILSGIVGGAWWMVA</sequence>
<dbReference type="EC" id="3.2.1.101" evidence="4 10"/>
<dbReference type="Gene3D" id="1.50.10.20">
    <property type="match status" value="1"/>
</dbReference>
<dbReference type="GO" id="GO:0008496">
    <property type="term" value="F:mannan endo-1,6-alpha-mannosidase activity"/>
    <property type="evidence" value="ECO:0007669"/>
    <property type="project" value="UniProtKB-UniRule"/>
</dbReference>
<evidence type="ECO:0000256" key="4">
    <source>
        <dbReference type="ARBA" id="ARBA00012350"/>
    </source>
</evidence>
<keyword evidence="5 12" id="KW-0732">Signal</keyword>
<feature type="compositionally biased region" description="Polar residues" evidence="11">
    <location>
        <begin position="398"/>
        <end position="416"/>
    </location>
</feature>
<dbReference type="GO" id="GO:0016052">
    <property type="term" value="P:carbohydrate catabolic process"/>
    <property type="evidence" value="ECO:0007669"/>
    <property type="project" value="InterPro"/>
</dbReference>
<dbReference type="SUPFAM" id="SSF48208">
    <property type="entry name" value="Six-hairpin glycosidases"/>
    <property type="match status" value="1"/>
</dbReference>
<dbReference type="PANTHER" id="PTHR12145:SF36">
    <property type="entry name" value="MANNAN ENDO-1,6-ALPHA-MANNOSIDASE DCW1"/>
    <property type="match status" value="1"/>
</dbReference>
<evidence type="ECO:0000256" key="1">
    <source>
        <dbReference type="ARBA" id="ARBA00001452"/>
    </source>
</evidence>
<dbReference type="OrthoDB" id="4187847at2759"/>
<evidence type="ECO:0000256" key="10">
    <source>
        <dbReference type="PIRNR" id="PIRNR016302"/>
    </source>
</evidence>
<evidence type="ECO:0000256" key="11">
    <source>
        <dbReference type="SAM" id="MobiDB-lite"/>
    </source>
</evidence>
<evidence type="ECO:0000256" key="9">
    <source>
        <dbReference type="ARBA" id="ARBA00023295"/>
    </source>
</evidence>
<dbReference type="InterPro" id="IPR014480">
    <property type="entry name" value="Mannan-1_6-alpha_mannosidase"/>
</dbReference>
<reference evidence="13" key="1">
    <citation type="journal article" date="2020" name="Stud. Mycol.">
        <title>101 Dothideomycetes genomes: a test case for predicting lifestyles and emergence of pathogens.</title>
        <authorList>
            <person name="Haridas S."/>
            <person name="Albert R."/>
            <person name="Binder M."/>
            <person name="Bloem J."/>
            <person name="Labutti K."/>
            <person name="Salamov A."/>
            <person name="Andreopoulos B."/>
            <person name="Baker S."/>
            <person name="Barry K."/>
            <person name="Bills G."/>
            <person name="Bluhm B."/>
            <person name="Cannon C."/>
            <person name="Castanera R."/>
            <person name="Culley D."/>
            <person name="Daum C."/>
            <person name="Ezra D."/>
            <person name="Gonzalez J."/>
            <person name="Henrissat B."/>
            <person name="Kuo A."/>
            <person name="Liang C."/>
            <person name="Lipzen A."/>
            <person name="Lutzoni F."/>
            <person name="Magnuson J."/>
            <person name="Mondo S."/>
            <person name="Nolan M."/>
            <person name="Ohm R."/>
            <person name="Pangilinan J."/>
            <person name="Park H.-J."/>
            <person name="Ramirez L."/>
            <person name="Alfaro M."/>
            <person name="Sun H."/>
            <person name="Tritt A."/>
            <person name="Yoshinaga Y."/>
            <person name="Zwiers L.-H."/>
            <person name="Turgeon B."/>
            <person name="Goodwin S."/>
            <person name="Spatafora J."/>
            <person name="Crous P."/>
            <person name="Grigoriev I."/>
        </authorList>
    </citation>
    <scope>NUCLEOTIDE SEQUENCE</scope>
    <source>
        <strain evidence="13">CBS 121410</strain>
    </source>
</reference>
<gene>
    <name evidence="13" type="ORF">K490DRAFT_51883</name>
</gene>
<accession>A0A9P4HP30</accession>
<dbReference type="AlphaFoldDB" id="A0A9P4HP30"/>
<dbReference type="FunFam" id="1.50.10.20:FF:000006">
    <property type="entry name" value="Mannan endo-1,6-alpha-mannosidase"/>
    <property type="match status" value="1"/>
</dbReference>
<keyword evidence="8" id="KW-0325">Glycoprotein</keyword>
<dbReference type="EMBL" id="ML978797">
    <property type="protein sequence ID" value="KAF2083359.1"/>
    <property type="molecule type" value="Genomic_DNA"/>
</dbReference>
<dbReference type="InterPro" id="IPR005198">
    <property type="entry name" value="Glyco_hydro_76"/>
</dbReference>
<proteinExistence type="inferred from homology"/>